<name>A0AAU7DM87_9BACT</name>
<protein>
    <recommendedName>
        <fullName evidence="4">Tryptophan 2-monooxygenase</fullName>
        <ecNumber evidence="3">1.13.12.3</ecNumber>
    </recommendedName>
</protein>
<dbReference type="PANTHER" id="PTHR10742:SF410">
    <property type="entry name" value="LYSINE-SPECIFIC HISTONE DEMETHYLASE 2"/>
    <property type="match status" value="1"/>
</dbReference>
<dbReference type="Pfam" id="PF01593">
    <property type="entry name" value="Amino_oxidase"/>
    <property type="match status" value="2"/>
</dbReference>
<evidence type="ECO:0000256" key="3">
    <source>
        <dbReference type="ARBA" id="ARBA00012535"/>
    </source>
</evidence>
<dbReference type="AlphaFoldDB" id="A0AAU7DM87"/>
<comment type="pathway">
    <text evidence="1">Plant hormone metabolism; auxin biosynthesis.</text>
</comment>
<dbReference type="RefSeq" id="WP_348263666.1">
    <property type="nucleotide sequence ID" value="NZ_CP121196.1"/>
</dbReference>
<evidence type="ECO:0000256" key="4">
    <source>
        <dbReference type="ARBA" id="ARBA00017871"/>
    </source>
</evidence>
<feature type="domain" description="Amine oxidase" evidence="7">
    <location>
        <begin position="132"/>
        <end position="426"/>
    </location>
</feature>
<dbReference type="Gene3D" id="3.50.50.60">
    <property type="entry name" value="FAD/NAD(P)-binding domain"/>
    <property type="match status" value="1"/>
</dbReference>
<dbReference type="EMBL" id="CP121196">
    <property type="protein sequence ID" value="XBH18441.1"/>
    <property type="molecule type" value="Genomic_DNA"/>
</dbReference>
<dbReference type="GO" id="GO:0050361">
    <property type="term" value="F:tryptophan 2-monooxygenase activity"/>
    <property type="evidence" value="ECO:0007669"/>
    <property type="project" value="UniProtKB-EC"/>
</dbReference>
<dbReference type="EC" id="1.13.12.3" evidence="3"/>
<sequence>MNATTKRVLVVGAGMAGLCAARELAEAGRHVLVLEARDRVGGRIRTHRDQGEIAELGAEFVHGQSPELWDLIREAELETYELDGKDICHRQGKLKKCDEQGEMFKFLNGLERWMGPDLSFADYPPLQNLSPEKRDEVINYVQSFNAADYRQIGVHALAVQQHAEEEISSDKVFRIKGGYDLLPEFVAKKVREAGGRIELSRTVERIEWQRHRVQVFARDGGELAQYSAEQAVIALPLGVLQHLVVVFDPVPAPLIASNQLAMGPVRRFTLLFRERWWAEHEDVQLPAMSFLFAHDAMPPVWWTAHPWETRTITGWIGGPRSAAFAQCTREQIGDLACAELAKVFSLPLAYLRGQLIGCATHDWQTDPLSCGAYSYVPVGALDAVLKMATPVRDTLYFAGEHTDVTGHWGTVHAAMRSGLRAAKQVLSSTRAQVHELSVRQG</sequence>
<dbReference type="InterPro" id="IPR002937">
    <property type="entry name" value="Amino_oxidase"/>
</dbReference>
<gene>
    <name evidence="8" type="ORF">P8935_03685</name>
</gene>
<evidence type="ECO:0000256" key="6">
    <source>
        <dbReference type="ARBA" id="ARBA00047321"/>
    </source>
</evidence>
<accession>A0AAU7DM87</accession>
<evidence type="ECO:0000313" key="8">
    <source>
        <dbReference type="EMBL" id="XBH18441.1"/>
    </source>
</evidence>
<dbReference type="SUPFAM" id="SSF51905">
    <property type="entry name" value="FAD/NAD(P)-binding domain"/>
    <property type="match status" value="1"/>
</dbReference>
<dbReference type="InterPro" id="IPR036188">
    <property type="entry name" value="FAD/NAD-bd_sf"/>
</dbReference>
<keyword evidence="5" id="KW-0073">Auxin biosynthesis</keyword>
<feature type="domain" description="Amine oxidase" evidence="7">
    <location>
        <begin position="15"/>
        <end position="97"/>
    </location>
</feature>
<proteinExistence type="inferred from homology"/>
<comment type="similarity">
    <text evidence="2">Belongs to the tryptophan 2-monooxygenase family.</text>
</comment>
<comment type="catalytic activity">
    <reaction evidence="6">
        <text>L-tryptophan + O2 = indole-3-acetamide + CO2 + H2O</text>
        <dbReference type="Rhea" id="RHEA:16165"/>
        <dbReference type="ChEBI" id="CHEBI:15377"/>
        <dbReference type="ChEBI" id="CHEBI:15379"/>
        <dbReference type="ChEBI" id="CHEBI:16031"/>
        <dbReference type="ChEBI" id="CHEBI:16526"/>
        <dbReference type="ChEBI" id="CHEBI:57912"/>
        <dbReference type="EC" id="1.13.12.3"/>
    </reaction>
</comment>
<evidence type="ECO:0000256" key="5">
    <source>
        <dbReference type="ARBA" id="ARBA00023070"/>
    </source>
</evidence>
<evidence type="ECO:0000256" key="2">
    <source>
        <dbReference type="ARBA" id="ARBA00005833"/>
    </source>
</evidence>
<reference evidence="8" key="1">
    <citation type="submission" date="2023-03" db="EMBL/GenBank/DDBJ databases">
        <title>Edaphobacter sp.</title>
        <authorList>
            <person name="Huber K.J."/>
            <person name="Papendorf J."/>
            <person name="Pilke C."/>
            <person name="Bunk B."/>
            <person name="Sproeer C."/>
            <person name="Pester M."/>
        </authorList>
    </citation>
    <scope>NUCLEOTIDE SEQUENCE</scope>
    <source>
        <strain evidence="8">DSM 110680</strain>
    </source>
</reference>
<dbReference type="InterPro" id="IPR050281">
    <property type="entry name" value="Flavin_monoamine_oxidase"/>
</dbReference>
<evidence type="ECO:0000256" key="1">
    <source>
        <dbReference type="ARBA" id="ARBA00004814"/>
    </source>
</evidence>
<dbReference type="GO" id="GO:0009851">
    <property type="term" value="P:auxin biosynthetic process"/>
    <property type="evidence" value="ECO:0007669"/>
    <property type="project" value="UniProtKB-KW"/>
</dbReference>
<organism evidence="8">
    <name type="scientific">Telmatobacter sp. DSM 110680</name>
    <dbReference type="NCBI Taxonomy" id="3036704"/>
    <lineage>
        <taxon>Bacteria</taxon>
        <taxon>Pseudomonadati</taxon>
        <taxon>Acidobacteriota</taxon>
        <taxon>Terriglobia</taxon>
        <taxon>Terriglobales</taxon>
        <taxon>Acidobacteriaceae</taxon>
        <taxon>Telmatobacter</taxon>
    </lineage>
</organism>
<keyword evidence="8" id="KW-0560">Oxidoreductase</keyword>
<evidence type="ECO:0000259" key="7">
    <source>
        <dbReference type="Pfam" id="PF01593"/>
    </source>
</evidence>
<dbReference type="SUPFAM" id="SSF54373">
    <property type="entry name" value="FAD-linked reductases, C-terminal domain"/>
    <property type="match status" value="1"/>
</dbReference>
<dbReference type="PANTHER" id="PTHR10742">
    <property type="entry name" value="FLAVIN MONOAMINE OXIDASE"/>
    <property type="match status" value="1"/>
</dbReference>